<proteinExistence type="predicted"/>
<dbReference type="Gene3D" id="1.20.58.220">
    <property type="entry name" value="Phosphate transport system protein phou homolog 2, domain 2"/>
    <property type="match status" value="1"/>
</dbReference>
<gene>
    <name evidence="1" type="ORF">BJ976_002034</name>
</gene>
<reference evidence="1 2" key="1">
    <citation type="submission" date="2020-08" db="EMBL/GenBank/DDBJ databases">
        <title>Sequencing the genomes of 1000 actinobacteria strains.</title>
        <authorList>
            <person name="Klenk H.-P."/>
        </authorList>
    </citation>
    <scope>NUCLEOTIDE SEQUENCE [LARGE SCALE GENOMIC DNA]</scope>
    <source>
        <strain evidence="1 2">DSM 19079</strain>
    </source>
</reference>
<protein>
    <submittedName>
        <fullName evidence="1">Uncharacterized protein Yka (UPF0111/DUF47 family)</fullName>
    </submittedName>
</protein>
<dbReference type="OrthoDB" id="9797568at2"/>
<dbReference type="InterPro" id="IPR038078">
    <property type="entry name" value="PhoU-like_sf"/>
</dbReference>
<keyword evidence="2" id="KW-1185">Reference proteome</keyword>
<name>A0A4Y8X0Q1_9MICC</name>
<evidence type="ECO:0000313" key="1">
    <source>
        <dbReference type="EMBL" id="MBB4883683.1"/>
    </source>
</evidence>
<evidence type="ECO:0000313" key="2">
    <source>
        <dbReference type="Proteomes" id="UP000560081"/>
    </source>
</evidence>
<dbReference type="RefSeq" id="WP_135030141.1">
    <property type="nucleotide sequence ID" value="NZ_BMLA01000004.1"/>
</dbReference>
<sequence>MAPRPPWLVTRDSPALRHLTDLCDGLGRAVQAVAQSTAAVGEERDRVERGLEDVDATATASLMALLTALRSAYVTPLPRQDLYRLADGVHTAVHRVVEAGMLVHRADLPELPRHALDLLETMGRQAELMAAAVGLLRDLDALEDTWMQLERGLRRMDRVMVEWLSALGMDLLQRDFNRQREVAGALQAALTALHRVSTNLGVVLVRES</sequence>
<dbReference type="EMBL" id="JACHMC010000001">
    <property type="protein sequence ID" value="MBB4883683.1"/>
    <property type="molecule type" value="Genomic_DNA"/>
</dbReference>
<accession>A0A4Y8X0Q1</accession>
<dbReference type="Proteomes" id="UP000560081">
    <property type="component" value="Unassembled WGS sequence"/>
</dbReference>
<organism evidence="1 2">
    <name type="scientific">Micrococcus flavus</name>
    <dbReference type="NCBI Taxonomy" id="384602"/>
    <lineage>
        <taxon>Bacteria</taxon>
        <taxon>Bacillati</taxon>
        <taxon>Actinomycetota</taxon>
        <taxon>Actinomycetes</taxon>
        <taxon>Micrococcales</taxon>
        <taxon>Micrococcaceae</taxon>
        <taxon>Micrococcus</taxon>
    </lineage>
</organism>
<dbReference type="AlphaFoldDB" id="A0A4Y8X0Q1"/>
<comment type="caution">
    <text evidence="1">The sequence shown here is derived from an EMBL/GenBank/DDBJ whole genome shotgun (WGS) entry which is preliminary data.</text>
</comment>